<evidence type="ECO:0000256" key="1">
    <source>
        <dbReference type="SAM" id="MobiDB-lite"/>
    </source>
</evidence>
<dbReference type="AlphaFoldDB" id="A0AAV6GIY6"/>
<organism evidence="3 4">
    <name type="scientific">Alosa alosa</name>
    <name type="common">allis shad</name>
    <dbReference type="NCBI Taxonomy" id="278164"/>
    <lineage>
        <taxon>Eukaryota</taxon>
        <taxon>Metazoa</taxon>
        <taxon>Chordata</taxon>
        <taxon>Craniata</taxon>
        <taxon>Vertebrata</taxon>
        <taxon>Euteleostomi</taxon>
        <taxon>Actinopterygii</taxon>
        <taxon>Neopterygii</taxon>
        <taxon>Teleostei</taxon>
        <taxon>Clupei</taxon>
        <taxon>Clupeiformes</taxon>
        <taxon>Clupeoidei</taxon>
        <taxon>Clupeidae</taxon>
        <taxon>Alosa</taxon>
    </lineage>
</organism>
<accession>A0AAV6GIY6</accession>
<dbReference type="EMBL" id="JADWDJ010000010">
    <property type="protein sequence ID" value="KAG5274739.1"/>
    <property type="molecule type" value="Genomic_DNA"/>
</dbReference>
<protein>
    <submittedName>
        <fullName evidence="3">Uncharacterized protein</fullName>
    </submittedName>
</protein>
<comment type="caution">
    <text evidence="3">The sequence shown here is derived from an EMBL/GenBank/DDBJ whole genome shotgun (WGS) entry which is preliminary data.</text>
</comment>
<keyword evidence="2" id="KW-0472">Membrane</keyword>
<keyword evidence="2" id="KW-0812">Transmembrane</keyword>
<feature type="compositionally biased region" description="Low complexity" evidence="1">
    <location>
        <begin position="1"/>
        <end position="54"/>
    </location>
</feature>
<feature type="region of interest" description="Disordered" evidence="1">
    <location>
        <begin position="1"/>
        <end position="236"/>
    </location>
</feature>
<dbReference type="Proteomes" id="UP000823561">
    <property type="component" value="Chromosome 10"/>
</dbReference>
<evidence type="ECO:0000313" key="4">
    <source>
        <dbReference type="Proteomes" id="UP000823561"/>
    </source>
</evidence>
<gene>
    <name evidence="3" type="ORF">AALO_G00139610</name>
</gene>
<feature type="compositionally biased region" description="Low complexity" evidence="1">
    <location>
        <begin position="68"/>
        <end position="83"/>
    </location>
</feature>
<feature type="transmembrane region" description="Helical" evidence="2">
    <location>
        <begin position="453"/>
        <end position="478"/>
    </location>
</feature>
<feature type="compositionally biased region" description="Polar residues" evidence="1">
    <location>
        <begin position="170"/>
        <end position="181"/>
    </location>
</feature>
<reference evidence="3" key="1">
    <citation type="submission" date="2020-10" db="EMBL/GenBank/DDBJ databases">
        <title>Chromosome-scale genome assembly of the Allis shad, Alosa alosa.</title>
        <authorList>
            <person name="Margot Z."/>
            <person name="Christophe K."/>
            <person name="Cabau C."/>
            <person name="Louis A."/>
            <person name="Berthelot C."/>
            <person name="Parey E."/>
            <person name="Roest Crollius H."/>
            <person name="Montfort J."/>
            <person name="Robinson-Rechavi M."/>
            <person name="Bucao C."/>
            <person name="Bouchez O."/>
            <person name="Gislard M."/>
            <person name="Lluch J."/>
            <person name="Milhes M."/>
            <person name="Lampietro C."/>
            <person name="Lopez Roques C."/>
            <person name="Donnadieu C."/>
            <person name="Braasch I."/>
            <person name="Desvignes T."/>
            <person name="Postlethwait J."/>
            <person name="Bobe J."/>
            <person name="Guiguen Y."/>
        </authorList>
    </citation>
    <scope>NUCLEOTIDE SEQUENCE</scope>
    <source>
        <strain evidence="3">M-15738</strain>
        <tissue evidence="3">Blood</tissue>
    </source>
</reference>
<proteinExistence type="predicted"/>
<keyword evidence="4" id="KW-1185">Reference proteome</keyword>
<keyword evidence="2" id="KW-1133">Transmembrane helix</keyword>
<evidence type="ECO:0000256" key="2">
    <source>
        <dbReference type="SAM" id="Phobius"/>
    </source>
</evidence>
<sequence>MTTTQEVSSSTQTTDKTTASTAFTSTGSTAQSSTASAATTGTTGVSSAAATTSAEVTEMSKSTTVQPSTSASSEEPSSAPVSTQTSGSPSTPLTTVTQETTGTTDVSSVAATTSAQVTETSKPTTVQQSTSASSEEPSSAPVSAPQAGTASAGTTGTTGVSSAAAMTTAQVTETSKPTTVQPSTSASSEKPSSAPVSTQTSVSPSTLVTTTTQETTSSTQTTGKTTASTAFASTGPIPQYGFNETNVILDNNGIPPRKAKFSLRIRDFNLTTSDKAALIEILEEELTPLFRQADPLSFQDFRIFRLRQGSIIADGVARYRYHNNESQINFLNEQLGSKLESVVTQQGDFKNLSEALGNVAIEDPTLTMADTDIKNLMDLRPYISCHIEFSNYSIEISEGGWKCVGSCFTNPGYCNQHGECFNKKSGPVCQCFESFLESYYGPQCDLFRRGVGFYAILFGCLSAGLLLLIIIVIVIVVLRRGHGRSWFADKRLTSFETFDDDVFNYSNRGHYRNFLVRLPGRQDGVYSIENDVSVSDEISPGVFRPRLDLVDTTFDMRINRPNVRISTMNQMSKN</sequence>
<feature type="compositionally biased region" description="Low complexity" evidence="1">
    <location>
        <begin position="91"/>
        <end position="169"/>
    </location>
</feature>
<name>A0AAV6GIY6_9TELE</name>
<evidence type="ECO:0000313" key="3">
    <source>
        <dbReference type="EMBL" id="KAG5274739.1"/>
    </source>
</evidence>
<feature type="compositionally biased region" description="Low complexity" evidence="1">
    <location>
        <begin position="182"/>
        <end position="234"/>
    </location>
</feature>